<feature type="compositionally biased region" description="Basic and acidic residues" evidence="1">
    <location>
        <begin position="920"/>
        <end position="936"/>
    </location>
</feature>
<dbReference type="EMBL" id="CDMZ01000573">
    <property type="protein sequence ID" value="CEM17148.1"/>
    <property type="molecule type" value="Genomic_DNA"/>
</dbReference>
<feature type="compositionally biased region" description="Low complexity" evidence="1">
    <location>
        <begin position="314"/>
        <end position="342"/>
    </location>
</feature>
<sequence length="952" mass="99659">MSLKQRSESLRVAEAEAQGPGEGYKCVFVEWDDLTVPGICSKKGDTEEGSSHLRTETEAASLGSPLLSIEEQERLLTETQQRLSSEEWTEQFEGLNSLQSLSKFLPTLVASKASALTAPLGVLVQSLRSSVSRNGIVTAGYLARGLTEELERLEEQGDGGGRETEKTQREGQKERETLRHGLAVAGRNLLPVLLAKSAVEKGFIVQSALASARRFAETGAVSASTLETLCQVLQTGTKQRNFVIAGNAVAMMQRAVANLAPKTLPDAVILSLLPPLAHGLDSPRPQAKRAAREVLLLLDRRFRQTATQPNLAQPASSVPSMPSISLSGSAQTQGGPPQTPQQSVAGGQSSMPPTSASTVRTPPPHRASSSSRRSFLPRPSTSSSPQGPTKEAEREREKERRESKRGGLRESEREKERESSKGPNSKVEGGKREILAWKGSGKKEEKETEREEKNEKEGEVEEGEEKKQTPPTVSTLSVSLSRIPTQSSSVRPLGTVSAASRTASSEGPEETELEEQRSTKSTGEVPQRVGAQGEGLQGMFSSCAAAAQSQPQPQSASKIKSGGKKVGMPGQKGGGGSSLTEEPPTVPVSAPSPSPPRVISRLSRVSLSASTTLPTDGAERKGKETELDGSREKEKTRVRERESGLIRFAKTADAEEGAREGPFWASLDTRQKRNLEGALVAAVSSSCPPGASTTSLGSKEGGALRRLERGISGVAGEREKEDKEKEKDSASGGKGGGPSPASASTVAATVASPQPGPSGKSQGGVGRGGPRGRSDLRQFLAQSRNQMKSLQQGGGGGLKGGGTAAVMVGAEKERERPSRLVFCPPTREHPPESACVNVPAVSALQGKGPESEERVCGRDSAGCAIETVGEKASPITPFGGLPSTYASPSPLPCMSETASLYSSCAGTVTGVHGGSVVGVEGKEGDRSRGGGVEGKENAPPGPARASGPFPLS</sequence>
<reference evidence="2" key="1">
    <citation type="submission" date="2014-11" db="EMBL/GenBank/DDBJ databases">
        <authorList>
            <person name="Otto D Thomas"/>
            <person name="Naeem Raeece"/>
        </authorList>
    </citation>
    <scope>NUCLEOTIDE SEQUENCE</scope>
</reference>
<feature type="compositionally biased region" description="Polar residues" evidence="1">
    <location>
        <begin position="343"/>
        <end position="359"/>
    </location>
</feature>
<feature type="compositionally biased region" description="Gly residues" evidence="1">
    <location>
        <begin position="792"/>
        <end position="803"/>
    </location>
</feature>
<feature type="compositionally biased region" description="Gly residues" evidence="1">
    <location>
        <begin position="761"/>
        <end position="771"/>
    </location>
</feature>
<feature type="compositionally biased region" description="Basic and acidic residues" evidence="1">
    <location>
        <begin position="42"/>
        <end position="57"/>
    </location>
</feature>
<accession>A0A0G4FRD6</accession>
<feature type="region of interest" description="Disordered" evidence="1">
    <location>
        <begin position="914"/>
        <end position="952"/>
    </location>
</feature>
<feature type="region of interest" description="Disordered" evidence="1">
    <location>
        <begin position="683"/>
        <end position="833"/>
    </location>
</feature>
<feature type="compositionally biased region" description="Polar residues" evidence="1">
    <location>
        <begin position="683"/>
        <end position="697"/>
    </location>
</feature>
<feature type="compositionally biased region" description="Basic and acidic residues" evidence="1">
    <location>
        <begin position="428"/>
        <end position="457"/>
    </location>
</feature>
<feature type="compositionally biased region" description="Pro residues" evidence="1">
    <location>
        <begin position="584"/>
        <end position="596"/>
    </location>
</feature>
<dbReference type="Gene3D" id="1.25.10.10">
    <property type="entry name" value="Leucine-rich Repeat Variant"/>
    <property type="match status" value="1"/>
</dbReference>
<feature type="compositionally biased region" description="Low complexity" evidence="1">
    <location>
        <begin position="597"/>
        <end position="613"/>
    </location>
</feature>
<feature type="compositionally biased region" description="Polar residues" evidence="1">
    <location>
        <begin position="780"/>
        <end position="789"/>
    </location>
</feature>
<feature type="compositionally biased region" description="Low complexity" evidence="1">
    <location>
        <begin position="739"/>
        <end position="760"/>
    </location>
</feature>
<evidence type="ECO:0000256" key="1">
    <source>
        <dbReference type="SAM" id="MobiDB-lite"/>
    </source>
</evidence>
<evidence type="ECO:0008006" key="3">
    <source>
        <dbReference type="Google" id="ProtNLM"/>
    </source>
</evidence>
<feature type="compositionally biased region" description="Polar residues" evidence="1">
    <location>
        <begin position="469"/>
        <end position="490"/>
    </location>
</feature>
<dbReference type="AlphaFoldDB" id="A0A0G4FRD6"/>
<feature type="region of interest" description="Disordered" evidence="1">
    <location>
        <begin position="153"/>
        <end position="175"/>
    </location>
</feature>
<feature type="compositionally biased region" description="Low complexity" evidence="1">
    <location>
        <begin position="541"/>
        <end position="557"/>
    </location>
</feature>
<gene>
    <name evidence="2" type="ORF">Cvel_3653</name>
</gene>
<organism evidence="2">
    <name type="scientific">Chromera velia CCMP2878</name>
    <dbReference type="NCBI Taxonomy" id="1169474"/>
    <lineage>
        <taxon>Eukaryota</taxon>
        <taxon>Sar</taxon>
        <taxon>Alveolata</taxon>
        <taxon>Colpodellida</taxon>
        <taxon>Chromeraceae</taxon>
        <taxon>Chromera</taxon>
    </lineage>
</organism>
<feature type="compositionally biased region" description="Basic and acidic residues" evidence="1">
    <location>
        <begin position="617"/>
        <end position="644"/>
    </location>
</feature>
<feature type="region of interest" description="Disordered" evidence="1">
    <location>
        <begin position="306"/>
        <end position="644"/>
    </location>
</feature>
<protein>
    <recommendedName>
        <fullName evidence="3">CLASP N-terminal domain-containing protein</fullName>
    </recommendedName>
</protein>
<feature type="compositionally biased region" description="Basic and acidic residues" evidence="1">
    <location>
        <begin position="390"/>
        <end position="420"/>
    </location>
</feature>
<evidence type="ECO:0000313" key="2">
    <source>
        <dbReference type="EMBL" id="CEM17148.1"/>
    </source>
</evidence>
<dbReference type="VEuPathDB" id="CryptoDB:Cvel_3653"/>
<feature type="compositionally biased region" description="Basic and acidic residues" evidence="1">
    <location>
        <begin position="716"/>
        <end position="729"/>
    </location>
</feature>
<feature type="region of interest" description="Disordered" evidence="1">
    <location>
        <begin position="42"/>
        <end position="62"/>
    </location>
</feature>
<name>A0A0G4FRD6_9ALVE</name>
<proteinExistence type="predicted"/>
<dbReference type="InterPro" id="IPR011989">
    <property type="entry name" value="ARM-like"/>
</dbReference>
<feature type="compositionally biased region" description="Low complexity" evidence="1">
    <location>
        <begin position="366"/>
        <end position="385"/>
    </location>
</feature>